<dbReference type="EMBL" id="JACHCE010000008">
    <property type="protein sequence ID" value="MBB5638396.1"/>
    <property type="molecule type" value="Genomic_DNA"/>
</dbReference>
<protein>
    <submittedName>
        <fullName evidence="3">Mannose-6-phosphate isomerase-like protein (Cupin superfamily)</fullName>
    </submittedName>
</protein>
<dbReference type="CDD" id="cd02223">
    <property type="entry name" value="cupin_Bh2720-like"/>
    <property type="match status" value="1"/>
</dbReference>
<dbReference type="PANTHER" id="PTHR43346:SF1">
    <property type="entry name" value="QUERCETIN 2,3-DIOXYGENASE-RELATED"/>
    <property type="match status" value="1"/>
</dbReference>
<dbReference type="InterPro" id="IPR014710">
    <property type="entry name" value="RmlC-like_jellyroll"/>
</dbReference>
<gene>
    <name evidence="3" type="ORF">HDE68_004325</name>
</gene>
<dbReference type="Pfam" id="PF07883">
    <property type="entry name" value="Cupin_2"/>
    <property type="match status" value="1"/>
</dbReference>
<dbReference type="RefSeq" id="WP_221300863.1">
    <property type="nucleotide sequence ID" value="NZ_JACHCE010000008.1"/>
</dbReference>
<evidence type="ECO:0000313" key="4">
    <source>
        <dbReference type="Proteomes" id="UP000537204"/>
    </source>
</evidence>
<dbReference type="InterPro" id="IPR052538">
    <property type="entry name" value="Flavonoid_dioxygenase-like"/>
</dbReference>
<dbReference type="Gene3D" id="2.60.120.10">
    <property type="entry name" value="Jelly Rolls"/>
    <property type="match status" value="1"/>
</dbReference>
<accession>A0A7W8ZQN9</accession>
<dbReference type="PANTHER" id="PTHR43346">
    <property type="entry name" value="LIGAND BINDING DOMAIN PROTEIN, PUTATIVE (AFU_ORTHOLOGUE AFUA_6G14370)-RELATED"/>
    <property type="match status" value="1"/>
</dbReference>
<dbReference type="InterPro" id="IPR013096">
    <property type="entry name" value="Cupin_2"/>
</dbReference>
<evidence type="ECO:0000256" key="1">
    <source>
        <dbReference type="SAM" id="SignalP"/>
    </source>
</evidence>
<evidence type="ECO:0000259" key="2">
    <source>
        <dbReference type="Pfam" id="PF07883"/>
    </source>
</evidence>
<feature type="domain" description="Cupin type-2" evidence="2">
    <location>
        <begin position="79"/>
        <end position="149"/>
    </location>
</feature>
<dbReference type="Proteomes" id="UP000537204">
    <property type="component" value="Unassembled WGS sequence"/>
</dbReference>
<reference evidence="3 4" key="1">
    <citation type="submission" date="2020-08" db="EMBL/GenBank/DDBJ databases">
        <title>Genomic Encyclopedia of Type Strains, Phase IV (KMG-V): Genome sequencing to study the core and pangenomes of soil and plant-associated prokaryotes.</title>
        <authorList>
            <person name="Whitman W."/>
        </authorList>
    </citation>
    <scope>NUCLEOTIDE SEQUENCE [LARGE SCALE GENOMIC DNA]</scope>
    <source>
        <strain evidence="3 4">S3M1</strain>
    </source>
</reference>
<name>A0A7W8ZQN9_9SPHI</name>
<feature type="signal peptide" evidence="1">
    <location>
        <begin position="1"/>
        <end position="25"/>
    </location>
</feature>
<dbReference type="SUPFAM" id="SSF51182">
    <property type="entry name" value="RmlC-like cupins"/>
    <property type="match status" value="1"/>
</dbReference>
<comment type="caution">
    <text evidence="3">The sequence shown here is derived from an EMBL/GenBank/DDBJ whole genome shotgun (WGS) entry which is preliminary data.</text>
</comment>
<dbReference type="GO" id="GO:0016853">
    <property type="term" value="F:isomerase activity"/>
    <property type="evidence" value="ECO:0007669"/>
    <property type="project" value="UniProtKB-KW"/>
</dbReference>
<sequence length="182" mass="20238">MKKIIFPIALVTAGLVGLNTFEAAAQTSGSTQKKNINIHAKTLSKTQMKGFKTDIQKDAIENNSFRKVLYTAKHLQLVLMSLKPGEEIGLETHANSDQFFRFEGGKGKCIINETVYTVKDGDVIIVPAGSKHNVINTDTKKDLKLYTIYAEPQHKDGIIRATKNDAERHEAKFDGKTTEKDM</sequence>
<evidence type="ECO:0000313" key="3">
    <source>
        <dbReference type="EMBL" id="MBB5638396.1"/>
    </source>
</evidence>
<organism evidence="3 4">
    <name type="scientific">Pedobacter cryoconitis</name>
    <dbReference type="NCBI Taxonomy" id="188932"/>
    <lineage>
        <taxon>Bacteria</taxon>
        <taxon>Pseudomonadati</taxon>
        <taxon>Bacteroidota</taxon>
        <taxon>Sphingobacteriia</taxon>
        <taxon>Sphingobacteriales</taxon>
        <taxon>Sphingobacteriaceae</taxon>
        <taxon>Pedobacter</taxon>
    </lineage>
</organism>
<keyword evidence="3" id="KW-0413">Isomerase</keyword>
<dbReference type="AlphaFoldDB" id="A0A7W8ZQN9"/>
<dbReference type="InterPro" id="IPR011051">
    <property type="entry name" value="RmlC_Cupin_sf"/>
</dbReference>
<proteinExistence type="predicted"/>
<keyword evidence="1" id="KW-0732">Signal</keyword>
<feature type="chain" id="PRO_5031346185" evidence="1">
    <location>
        <begin position="26"/>
        <end position="182"/>
    </location>
</feature>